<dbReference type="CDD" id="cd03130">
    <property type="entry name" value="GATase1_CobB"/>
    <property type="match status" value="1"/>
</dbReference>
<dbReference type="SUPFAM" id="SSF52540">
    <property type="entry name" value="P-loop containing nucleoside triphosphate hydrolases"/>
    <property type="match status" value="1"/>
</dbReference>
<keyword evidence="13" id="KW-1185">Reference proteome</keyword>
<dbReference type="SUPFAM" id="SSF52317">
    <property type="entry name" value="Class I glutamine amidotransferase-like"/>
    <property type="match status" value="1"/>
</dbReference>
<comment type="pathway">
    <text evidence="8">Cofactor biosynthesis; adenosylcobalamin biosynthesis; cob(II)yrinate a,c-diamide from sirohydrochlorin (anaerobic route): step 10/10.</text>
</comment>
<dbReference type="InterPro" id="IPR004484">
    <property type="entry name" value="CbiA/CobB_synth"/>
</dbReference>
<dbReference type="NCBIfam" id="NF002204">
    <property type="entry name" value="PRK01077.1"/>
    <property type="match status" value="1"/>
</dbReference>
<keyword evidence="2 8" id="KW-0169">Cobalamin biosynthesis</keyword>
<dbReference type="EC" id="6.3.5.11" evidence="8"/>
<evidence type="ECO:0000256" key="6">
    <source>
        <dbReference type="ARBA" id="ARBA00022842"/>
    </source>
</evidence>
<accession>A0A126R2E0</accession>
<dbReference type="PANTHER" id="PTHR43873">
    <property type="entry name" value="COBYRINATE A,C-DIAMIDE SYNTHASE"/>
    <property type="match status" value="1"/>
</dbReference>
<keyword evidence="5 8" id="KW-0067">ATP-binding</keyword>
<dbReference type="KEGG" id="mol:YLM1_1663"/>
<keyword evidence="3 8" id="KW-0436">Ligase</keyword>
<comment type="miscellaneous">
    <text evidence="8">The a and c carboxylates of cobyrinate and Ni-sirohydrochlorin are activated for nucleophilic attack via formation of a phosphorylated intermediate by ATP. CbiA catalyzes first the amidation of the c-carboxylate, and then that of the a-carboxylate.</text>
</comment>
<dbReference type="AlphaFoldDB" id="A0A126R2E0"/>
<reference evidence="13" key="2">
    <citation type="submission" date="2016-02" db="EMBL/GenBank/DDBJ databases">
        <title>The draft genome sequence of the rumen methanogen Methanobrevibacter olleyae YLM1.</title>
        <authorList>
            <consortium name="New Zealand Agricultural Greenhouse Gas Research Centre/Pastoral Greenhouse Gas Research Consortium"/>
            <person name="Kelly W.J."/>
            <person name="Li D."/>
            <person name="Lambie S.C."/>
            <person name="Attwood G.T."/>
            <person name="Altermann E."/>
            <person name="Leahy S.C."/>
        </authorList>
    </citation>
    <scope>NUCLEOTIDE SEQUENCE [LARGE SCALE GENOMIC DNA]</scope>
    <source>
        <strain evidence="13">YLM1</strain>
    </source>
</reference>
<dbReference type="GO" id="GO:0042242">
    <property type="term" value="F:cobyrinic acid a,c-diamide synthase activity"/>
    <property type="evidence" value="ECO:0007669"/>
    <property type="project" value="UniProtKB-UniRule"/>
</dbReference>
<dbReference type="GeneID" id="28489976"/>
<dbReference type="InterPro" id="IPR029062">
    <property type="entry name" value="Class_I_gatase-like"/>
</dbReference>
<proteinExistence type="inferred from homology"/>
<dbReference type="OrthoDB" id="8896at2157"/>
<dbReference type="GO" id="GO:0009236">
    <property type="term" value="P:cobalamin biosynthetic process"/>
    <property type="evidence" value="ECO:0007669"/>
    <property type="project" value="UniProtKB-UniRule"/>
</dbReference>
<dbReference type="InterPro" id="IPR011698">
    <property type="entry name" value="GATase_3"/>
</dbReference>
<evidence type="ECO:0000256" key="8">
    <source>
        <dbReference type="HAMAP-Rule" id="MF_00027"/>
    </source>
</evidence>
<dbReference type="HAMAP" id="MF_00027">
    <property type="entry name" value="CobB_CbiA"/>
    <property type="match status" value="1"/>
</dbReference>
<feature type="domain" description="CobB/CobQ-like glutamine amidotransferase" evidence="10">
    <location>
        <begin position="303"/>
        <end position="488"/>
    </location>
</feature>
<evidence type="ECO:0000313" key="13">
    <source>
        <dbReference type="Proteomes" id="UP000066376"/>
    </source>
</evidence>
<comment type="cofactor">
    <cofactor evidence="1 8">
        <name>Mg(2+)</name>
        <dbReference type="ChEBI" id="CHEBI:18420"/>
    </cofactor>
</comment>
<dbReference type="STRING" id="294671.YLM1_1663"/>
<comment type="catalytic activity">
    <reaction evidence="8">
        <text>Ni-sirohydrochlorin + 2 L-glutamine + 2 ATP + 2 H2O = Ni-sirohydrochlorin a,c-diamide + 2 L-glutamate + 2 ADP + 2 phosphate + 2 H(+)</text>
        <dbReference type="Rhea" id="RHEA:52896"/>
        <dbReference type="ChEBI" id="CHEBI:15377"/>
        <dbReference type="ChEBI" id="CHEBI:15378"/>
        <dbReference type="ChEBI" id="CHEBI:29985"/>
        <dbReference type="ChEBI" id="CHEBI:30616"/>
        <dbReference type="ChEBI" id="CHEBI:43474"/>
        <dbReference type="ChEBI" id="CHEBI:58359"/>
        <dbReference type="ChEBI" id="CHEBI:136841"/>
        <dbReference type="ChEBI" id="CHEBI:136887"/>
        <dbReference type="ChEBI" id="CHEBI:456216"/>
        <dbReference type="EC" id="6.3.5.12"/>
    </reaction>
</comment>
<dbReference type="Gene3D" id="3.40.50.880">
    <property type="match status" value="1"/>
</dbReference>
<organism evidence="11 13">
    <name type="scientific">Methanobrevibacter olleyae</name>
    <dbReference type="NCBI Taxonomy" id="294671"/>
    <lineage>
        <taxon>Archaea</taxon>
        <taxon>Methanobacteriati</taxon>
        <taxon>Methanobacteriota</taxon>
        <taxon>Methanomada group</taxon>
        <taxon>Methanobacteria</taxon>
        <taxon>Methanobacteriales</taxon>
        <taxon>Methanobacteriaceae</taxon>
        <taxon>Methanobrevibacter</taxon>
    </lineage>
</organism>
<dbReference type="PROSITE" id="PS51274">
    <property type="entry name" value="GATASE_COBBQ"/>
    <property type="match status" value="1"/>
</dbReference>
<evidence type="ECO:0000256" key="1">
    <source>
        <dbReference type="ARBA" id="ARBA00001946"/>
    </source>
</evidence>
<evidence type="ECO:0000256" key="7">
    <source>
        <dbReference type="ARBA" id="ARBA00022962"/>
    </source>
</evidence>
<evidence type="ECO:0000313" key="14">
    <source>
        <dbReference type="Proteomes" id="UP000183442"/>
    </source>
</evidence>
<dbReference type="InterPro" id="IPR027417">
    <property type="entry name" value="P-loop_NTPase"/>
</dbReference>
<evidence type="ECO:0000259" key="10">
    <source>
        <dbReference type="Pfam" id="PF07685"/>
    </source>
</evidence>
<dbReference type="EC" id="6.3.5.12" evidence="8"/>
<feature type="domain" description="CobQ/CobB/MinD/ParA nucleotide binding" evidence="9">
    <location>
        <begin position="3"/>
        <end position="188"/>
    </location>
</feature>
<keyword evidence="7 8" id="KW-0315">Glutamine amidotransferase</keyword>
<evidence type="ECO:0000259" key="9">
    <source>
        <dbReference type="Pfam" id="PF01656"/>
    </source>
</evidence>
<dbReference type="PATRIC" id="fig|294671.3.peg.1729"/>
<name>A0A126R2E0_METOL</name>
<keyword evidence="6 8" id="KW-0460">Magnesium</keyword>
<keyword evidence="4 8" id="KW-0547">Nucleotide-binding</keyword>
<dbReference type="Pfam" id="PF01656">
    <property type="entry name" value="CbiA"/>
    <property type="match status" value="1"/>
</dbReference>
<gene>
    <name evidence="8" type="primary">cbiA</name>
    <name evidence="8" type="synonym">cfbB</name>
    <name evidence="12" type="ORF">SAMN02910297_01309</name>
    <name evidence="11" type="ORF">YLM1_1663</name>
</gene>
<dbReference type="Pfam" id="PF07685">
    <property type="entry name" value="GATase_3"/>
    <property type="match status" value="1"/>
</dbReference>
<dbReference type="Gene3D" id="3.40.50.300">
    <property type="entry name" value="P-loop containing nucleotide triphosphate hydrolases"/>
    <property type="match status" value="1"/>
</dbReference>
<dbReference type="NCBIfam" id="TIGR00379">
    <property type="entry name" value="cobB"/>
    <property type="match status" value="2"/>
</dbReference>
<evidence type="ECO:0000313" key="12">
    <source>
        <dbReference type="EMBL" id="SFL60475.1"/>
    </source>
</evidence>
<evidence type="ECO:0000313" key="11">
    <source>
        <dbReference type="EMBL" id="AMK16218.1"/>
    </source>
</evidence>
<evidence type="ECO:0000256" key="4">
    <source>
        <dbReference type="ARBA" id="ARBA00022741"/>
    </source>
</evidence>
<comment type="domain">
    <text evidence="8">Comprises of two domains. The C-terminal domain contains the binding site for glutamine and catalyzes the hydrolysis of this substrate to glutamate and ammonia. The N-terminal domain is anticipated to bind ATP, and cobyrinate or Ni-sirohydrochlorin, and catalyzes the ultimate synthesis of the diamide product. The ammonia produced via the glutaminase domain is probably translocated to the adjacent domain via a molecular tunnel, where it reacts with an activated intermediate.</text>
</comment>
<dbReference type="EMBL" id="FOTL01000022">
    <property type="protein sequence ID" value="SFL60475.1"/>
    <property type="molecule type" value="Genomic_DNA"/>
</dbReference>
<dbReference type="RefSeq" id="WP_067148439.1">
    <property type="nucleotide sequence ID" value="NZ_CP014265.1"/>
</dbReference>
<dbReference type="PANTHER" id="PTHR43873:SF1">
    <property type="entry name" value="COBYRINATE A,C-DIAMIDE SYNTHASE"/>
    <property type="match status" value="1"/>
</dbReference>
<dbReference type="EMBL" id="CP014265">
    <property type="protein sequence ID" value="AMK16218.1"/>
    <property type="molecule type" value="Genomic_DNA"/>
</dbReference>
<dbReference type="Proteomes" id="UP000183442">
    <property type="component" value="Unassembled WGS sequence"/>
</dbReference>
<feature type="site" description="Increases nucleophilicity of active site Cys" evidence="8">
    <location>
        <position position="483"/>
    </location>
</feature>
<evidence type="ECO:0000256" key="2">
    <source>
        <dbReference type="ARBA" id="ARBA00022573"/>
    </source>
</evidence>
<keyword evidence="8" id="KW-0484">Methanogenesis</keyword>
<comment type="similarity">
    <text evidence="8">Belongs to the CobB/CbiA family.</text>
</comment>
<comment type="catalytic activity">
    <reaction evidence="8">
        <text>cob(II)yrinate + 2 L-glutamine + 2 ATP + 2 H2O = cob(II)yrinate a,c diamide + 2 L-glutamate + 2 ADP + 2 phosphate + 2 H(+)</text>
        <dbReference type="Rhea" id="RHEA:26289"/>
        <dbReference type="ChEBI" id="CHEBI:15377"/>
        <dbReference type="ChEBI" id="CHEBI:15378"/>
        <dbReference type="ChEBI" id="CHEBI:29985"/>
        <dbReference type="ChEBI" id="CHEBI:30616"/>
        <dbReference type="ChEBI" id="CHEBI:43474"/>
        <dbReference type="ChEBI" id="CHEBI:58359"/>
        <dbReference type="ChEBI" id="CHEBI:58537"/>
        <dbReference type="ChEBI" id="CHEBI:58894"/>
        <dbReference type="ChEBI" id="CHEBI:456216"/>
        <dbReference type="EC" id="6.3.5.11"/>
    </reaction>
</comment>
<reference evidence="11 13" key="1">
    <citation type="journal article" date="2016" name="Genome Announc.">
        <title>Draft Genome Sequence of the Rumen Methanogen Methanobrevibacter olleyae YLM1.</title>
        <authorList>
            <person name="Kelly W.J."/>
            <person name="Li D."/>
            <person name="Lambie S.C."/>
            <person name="Cox F."/>
            <person name="Attwood G.T."/>
            <person name="Altermann E."/>
            <person name="Leahy S.C."/>
        </authorList>
    </citation>
    <scope>NUCLEOTIDE SEQUENCE [LARGE SCALE GENOMIC DNA]</scope>
    <source>
        <strain evidence="11 13">YLM1</strain>
    </source>
</reference>
<feature type="active site" description="Nucleophile" evidence="8">
    <location>
        <position position="385"/>
    </location>
</feature>
<dbReference type="GO" id="GO:0015948">
    <property type="term" value="P:methanogenesis"/>
    <property type="evidence" value="ECO:0007669"/>
    <property type="project" value="UniProtKB-KW"/>
</dbReference>
<dbReference type="GO" id="GO:0005524">
    <property type="term" value="F:ATP binding"/>
    <property type="evidence" value="ECO:0007669"/>
    <property type="project" value="UniProtKB-UniRule"/>
</dbReference>
<protein>
    <recommendedName>
        <fullName evidence="8">Cobyrinate a,c-diamide synthase</fullName>
        <ecNumber evidence="8">6.3.5.11</ecNumber>
    </recommendedName>
    <alternativeName>
        <fullName evidence="8">Cobyrinic acid a,c-diamide synthetase</fullName>
    </alternativeName>
    <alternativeName>
        <fullName evidence="8">Ni-sirohydrochlorin a,c-diamide synthase</fullName>
        <ecNumber evidence="8">6.3.5.12</ecNumber>
    </alternativeName>
    <alternativeName>
        <fullName evidence="8">Ni-sirohydrochlorin a,c-diamide synthetase</fullName>
    </alternativeName>
</protein>
<evidence type="ECO:0000256" key="5">
    <source>
        <dbReference type="ARBA" id="ARBA00022840"/>
    </source>
</evidence>
<dbReference type="CDD" id="cd05388">
    <property type="entry name" value="CobB_N"/>
    <property type="match status" value="1"/>
</dbReference>
<reference evidence="12" key="3">
    <citation type="submission" date="2016-10" db="EMBL/GenBank/DDBJ databases">
        <authorList>
            <person name="de Groot N.N."/>
        </authorList>
    </citation>
    <scope>NUCLEOTIDE SEQUENCE [LARGE SCALE GENOMIC DNA]</scope>
    <source>
        <strain evidence="12">DSM 16632</strain>
    </source>
</reference>
<dbReference type="InterPro" id="IPR002586">
    <property type="entry name" value="CobQ/CobB/MinD/ParA_Nub-bd_dom"/>
</dbReference>
<comment type="function">
    <text evidence="8">Catalyzes the ATP-dependent amidation of the two carboxylate groups at positions a and c of cobyrinate, using either L-glutamine or ammonia as the nitrogen source. Involved in the biosynthesis of the unique nickel-containing tetrapyrrole coenzyme F430, the prosthetic group of methyl-coenzyme M reductase (MCR), which plays a key role in methanogenesis and anaerobic methane oxidation. Catalyzes the ATP-dependent amidation of the two carboxylate groups at positions a and c of Ni-sirohydrochlorin, using L-glutamine or ammonia as the nitrogen source.</text>
</comment>
<reference evidence="14" key="4">
    <citation type="submission" date="2016-10" db="EMBL/GenBank/DDBJ databases">
        <authorList>
            <person name="Varghese N."/>
        </authorList>
    </citation>
    <scope>NUCLEOTIDE SEQUENCE [LARGE SCALE GENOMIC DNA]</scope>
    <source>
        <strain evidence="14">DSM 16632</strain>
    </source>
</reference>
<sequence>MKVVLAGTGSAVGKTTISTGIMKALQDENVQPFKVGPDFIDPSYHTLATGNVSRNLDSFFMNEFQIINSFERALKISNSNMGIIEGVRGLYEGISPINDIGNTASIAKALDAPVVLLMDSRSLVKSAAAVVLGFKTLDSEIRIEGVILNKVKGKRHYIKAKESVEKLADVPVIGGIPRNEEITVEERHLGLVPALEKERINKNINLWGKIAEEYIDLDALKDIMKTSSKSTVKDNQNKAVESLEDNHNNSSNNFNNYNNGPIIDLSIHEDDFNKAHNDAIELEVTNGSKYGELWKTGNKTPLKIGVALDEIFTFYYRENLESLEDNGAKIIPFSPYKDEEIPDVDALYIGGGYPEVFKKELSENTSMLKSINKFHKDNRPIYGECGGLIYLSKSIDGLDMVNAIPYSSEMTPKVQGLNYVVARSNRDNLISDKGDIFRAHEFHYTKLNVDKTDRLVFDVLRGRGLLNNMDGISVGNTLANYIHIHACSHPNFAYNFTRNISEPD</sequence>
<dbReference type="Proteomes" id="UP000066376">
    <property type="component" value="Chromosome"/>
</dbReference>
<evidence type="ECO:0000256" key="3">
    <source>
        <dbReference type="ARBA" id="ARBA00022598"/>
    </source>
</evidence>
<dbReference type="UniPathway" id="UPA00148">
    <property type="reaction ID" value="UER00231"/>
</dbReference>